<dbReference type="EMBL" id="AHJE01000003">
    <property type="protein sequence ID" value="EHP44734.1"/>
    <property type="molecule type" value="Genomic_DNA"/>
</dbReference>
<protein>
    <submittedName>
        <fullName evidence="2">MMPL domain-containing protein</fullName>
    </submittedName>
</protein>
<name>H1RYP3_9BURK</name>
<proteinExistence type="predicted"/>
<reference evidence="2 3" key="1">
    <citation type="journal article" date="2012" name="J. Bacteriol.">
        <title>De Novo Genome Project of Cupriavidus basilensis OR16.</title>
        <authorList>
            <person name="Cserhati M."/>
            <person name="Kriszt B."/>
            <person name="Szoboszlay S."/>
            <person name="Toth A."/>
            <person name="Szabo I."/>
            <person name="Tancsics A."/>
            <person name="Nagy I."/>
            <person name="Horvath B."/>
            <person name="Nagy I."/>
            <person name="Kukolya J."/>
        </authorList>
    </citation>
    <scope>NUCLEOTIDE SEQUENCE [LARGE SCALE GENOMIC DNA]</scope>
    <source>
        <strain evidence="2 3">OR16</strain>
    </source>
</reference>
<feature type="transmembrane region" description="Helical" evidence="1">
    <location>
        <begin position="34"/>
        <end position="53"/>
    </location>
</feature>
<dbReference type="PATRIC" id="fig|1127483.3.peg.393"/>
<organism evidence="2 3">
    <name type="scientific">Cupriavidus basilensis OR16</name>
    <dbReference type="NCBI Taxonomy" id="1127483"/>
    <lineage>
        <taxon>Bacteria</taxon>
        <taxon>Pseudomonadati</taxon>
        <taxon>Pseudomonadota</taxon>
        <taxon>Betaproteobacteria</taxon>
        <taxon>Burkholderiales</taxon>
        <taxon>Burkholderiaceae</taxon>
        <taxon>Cupriavidus</taxon>
    </lineage>
</organism>
<gene>
    <name evidence="2" type="ORF">OR16_01905</name>
</gene>
<dbReference type="Proteomes" id="UP000005808">
    <property type="component" value="Unassembled WGS sequence"/>
</dbReference>
<evidence type="ECO:0000256" key="1">
    <source>
        <dbReference type="SAM" id="Phobius"/>
    </source>
</evidence>
<keyword evidence="1" id="KW-0812">Transmembrane</keyword>
<accession>H1RYP3</accession>
<comment type="caution">
    <text evidence="2">The sequence shown here is derived from an EMBL/GenBank/DDBJ whole genome shotgun (WGS) entry which is preliminary data.</text>
</comment>
<evidence type="ECO:0000313" key="2">
    <source>
        <dbReference type="EMBL" id="EHP44734.1"/>
    </source>
</evidence>
<keyword evidence="1" id="KW-1133">Transmembrane helix</keyword>
<keyword evidence="1" id="KW-0472">Membrane</keyword>
<sequence length="57" mass="5725">MLANMTTVAAFGLLAFSSLPLLQAFGMTVGPGAVLALLFSAILAPPALLSAPARNQP</sequence>
<dbReference type="SUPFAM" id="SSF82866">
    <property type="entry name" value="Multidrug efflux transporter AcrB transmembrane domain"/>
    <property type="match status" value="1"/>
</dbReference>
<evidence type="ECO:0000313" key="3">
    <source>
        <dbReference type="Proteomes" id="UP000005808"/>
    </source>
</evidence>
<dbReference type="AlphaFoldDB" id="H1RYP3"/>